<protein>
    <recommendedName>
        <fullName evidence="3">Tetratricopeptide repeat protein</fullName>
    </recommendedName>
</protein>
<organism evidence="1 2">
    <name type="scientific">Leifsonia poae</name>
    <dbReference type="NCBI Taxonomy" id="110933"/>
    <lineage>
        <taxon>Bacteria</taxon>
        <taxon>Bacillati</taxon>
        <taxon>Actinomycetota</taxon>
        <taxon>Actinomycetes</taxon>
        <taxon>Micrococcales</taxon>
        <taxon>Microbacteriaceae</taxon>
        <taxon>Leifsonia</taxon>
    </lineage>
</organism>
<dbReference type="EMBL" id="BSEN01000015">
    <property type="protein sequence ID" value="GLJ77743.1"/>
    <property type="molecule type" value="Genomic_DNA"/>
</dbReference>
<reference evidence="1" key="2">
    <citation type="submission" date="2023-01" db="EMBL/GenBank/DDBJ databases">
        <authorList>
            <person name="Sun Q."/>
            <person name="Evtushenko L."/>
        </authorList>
    </citation>
    <scope>NUCLEOTIDE SEQUENCE</scope>
    <source>
        <strain evidence="1">VKM Ac-1401</strain>
    </source>
</reference>
<keyword evidence="2" id="KW-1185">Reference proteome</keyword>
<dbReference type="AlphaFoldDB" id="A0A9W6M0T7"/>
<sequence>MDARLDQSELDALWNFDDPIASAERFAQAAAEPDRPELVRAELETQRARALGLQQRFDEAEALLDSLEPGIGPLGIRIPLERGRLRRSADHPAEAAPFLEEALSAARRDGEVFLAVDALHMLALADPAHGEEWTAQGLAELEDVRDARTLRWGVTLHNNRGWQLFEAARPDAALIEFAEALRASRSVGTDDQVFWAEWALARCLRELGRTDEAFELQTRLAAARPEDPFVADELAALTVVPHTIEP</sequence>
<proteinExistence type="predicted"/>
<dbReference type="Gene3D" id="1.25.40.10">
    <property type="entry name" value="Tetratricopeptide repeat domain"/>
    <property type="match status" value="1"/>
</dbReference>
<dbReference type="InterPro" id="IPR011990">
    <property type="entry name" value="TPR-like_helical_dom_sf"/>
</dbReference>
<dbReference type="Proteomes" id="UP001142372">
    <property type="component" value="Unassembled WGS sequence"/>
</dbReference>
<dbReference type="SUPFAM" id="SSF48452">
    <property type="entry name" value="TPR-like"/>
    <property type="match status" value="1"/>
</dbReference>
<evidence type="ECO:0000313" key="2">
    <source>
        <dbReference type="Proteomes" id="UP001142372"/>
    </source>
</evidence>
<name>A0A9W6M0T7_9MICO</name>
<dbReference type="RefSeq" id="WP_271178361.1">
    <property type="nucleotide sequence ID" value="NZ_BAAAJO010000003.1"/>
</dbReference>
<evidence type="ECO:0008006" key="3">
    <source>
        <dbReference type="Google" id="ProtNLM"/>
    </source>
</evidence>
<comment type="caution">
    <text evidence="1">The sequence shown here is derived from an EMBL/GenBank/DDBJ whole genome shotgun (WGS) entry which is preliminary data.</text>
</comment>
<reference evidence="1" key="1">
    <citation type="journal article" date="2014" name="Int. J. Syst. Evol. Microbiol.">
        <title>Complete genome sequence of Corynebacterium casei LMG S-19264T (=DSM 44701T), isolated from a smear-ripened cheese.</title>
        <authorList>
            <consortium name="US DOE Joint Genome Institute (JGI-PGF)"/>
            <person name="Walter F."/>
            <person name="Albersmeier A."/>
            <person name="Kalinowski J."/>
            <person name="Ruckert C."/>
        </authorList>
    </citation>
    <scope>NUCLEOTIDE SEQUENCE</scope>
    <source>
        <strain evidence="1">VKM Ac-1401</strain>
    </source>
</reference>
<accession>A0A9W6M0T7</accession>
<gene>
    <name evidence="1" type="ORF">GCM10017584_33170</name>
</gene>
<evidence type="ECO:0000313" key="1">
    <source>
        <dbReference type="EMBL" id="GLJ77743.1"/>
    </source>
</evidence>